<dbReference type="EMBL" id="LSRX01001226">
    <property type="protein sequence ID" value="OLP82067.1"/>
    <property type="molecule type" value="Genomic_DNA"/>
</dbReference>
<comment type="caution">
    <text evidence="1">The sequence shown here is derived from an EMBL/GenBank/DDBJ whole genome shotgun (WGS) entry which is preliminary data.</text>
</comment>
<dbReference type="Proteomes" id="UP000186817">
    <property type="component" value="Unassembled WGS sequence"/>
</dbReference>
<reference evidence="1 2" key="1">
    <citation type="submission" date="2016-02" db="EMBL/GenBank/DDBJ databases">
        <title>Genome analysis of coral dinoflagellate symbionts highlights evolutionary adaptations to a symbiotic lifestyle.</title>
        <authorList>
            <person name="Aranda M."/>
            <person name="Li Y."/>
            <person name="Liew Y.J."/>
            <person name="Baumgarten S."/>
            <person name="Simakov O."/>
            <person name="Wilson M."/>
            <person name="Piel J."/>
            <person name="Ashoor H."/>
            <person name="Bougouffa S."/>
            <person name="Bajic V.B."/>
            <person name="Ryu T."/>
            <person name="Ravasi T."/>
            <person name="Bayer T."/>
            <person name="Micklem G."/>
            <person name="Kim H."/>
            <person name="Bhak J."/>
            <person name="Lajeunesse T.C."/>
            <person name="Voolstra C.R."/>
        </authorList>
    </citation>
    <scope>NUCLEOTIDE SEQUENCE [LARGE SCALE GENOMIC DNA]</scope>
    <source>
        <strain evidence="1 2">CCMP2467</strain>
    </source>
</reference>
<gene>
    <name evidence="1" type="ORF">AK812_SmicGene37313</name>
</gene>
<name>A0A1Q9CGT8_SYMMI</name>
<accession>A0A1Q9CGT8</accession>
<sequence length="112" mass="12166">MKPFEESLNGAQPSAATCWRGVADTGPQYILPVLTLHRQETGEQLFLVGKGYVLQRLQPTTRLADCIKTGPHEFDMFLSSPAALEQNAHASHGLFLATKPIASLSAVTQKMS</sequence>
<proteinExistence type="predicted"/>
<protein>
    <submittedName>
        <fullName evidence="1">Uncharacterized protein</fullName>
    </submittedName>
</protein>
<evidence type="ECO:0000313" key="1">
    <source>
        <dbReference type="EMBL" id="OLP82067.1"/>
    </source>
</evidence>
<keyword evidence="2" id="KW-1185">Reference proteome</keyword>
<dbReference type="AlphaFoldDB" id="A0A1Q9CGT8"/>
<evidence type="ECO:0000313" key="2">
    <source>
        <dbReference type="Proteomes" id="UP000186817"/>
    </source>
</evidence>
<organism evidence="1 2">
    <name type="scientific">Symbiodinium microadriaticum</name>
    <name type="common">Dinoflagellate</name>
    <name type="synonym">Zooxanthella microadriatica</name>
    <dbReference type="NCBI Taxonomy" id="2951"/>
    <lineage>
        <taxon>Eukaryota</taxon>
        <taxon>Sar</taxon>
        <taxon>Alveolata</taxon>
        <taxon>Dinophyceae</taxon>
        <taxon>Suessiales</taxon>
        <taxon>Symbiodiniaceae</taxon>
        <taxon>Symbiodinium</taxon>
    </lineage>
</organism>